<evidence type="ECO:0000313" key="4">
    <source>
        <dbReference type="Proteomes" id="UP000048965"/>
    </source>
</evidence>
<proteinExistence type="predicted"/>
<evidence type="ECO:0000313" key="3">
    <source>
        <dbReference type="EMBL" id="GAO06050.1"/>
    </source>
</evidence>
<dbReference type="Pfam" id="PF13021">
    <property type="entry name" value="DUF3885"/>
    <property type="match status" value="1"/>
</dbReference>
<sequence length="253" mass="28094">MGKLVDDDLTLVHVPTLPARHRVTPPSAMQSGAGPKHLSNGAGGLRDQQYLDKNPPGYCGMGDAGELPGGGGTRRRMSRHLDRDHLSELWQRQWPLGPPLAHELRAAYSDRCVRFHSLPGSKRHPETEDEYAVVLDRSNTVLEELFAGTDIYVLTMAWSSEPTGPELPTRRREVHPDGSFRMTIANEADPEFHTYTHLYADRRPWQRGSVDGILREVADNVPSRLPRHVCRTPPATVHRSGLPASAAVGVSRR</sequence>
<reference evidence="3 4" key="2">
    <citation type="journal article" date="2015" name="Stand. Genomic Sci.">
        <title>Draft genome sequence of marine-derived Streptomyces sp. TP-A0598, a producer of anti-MRSA antibiotic lydicamycins.</title>
        <authorList>
            <person name="Komaki H."/>
            <person name="Ichikawa N."/>
            <person name="Hosoyama A."/>
            <person name="Fujita N."/>
            <person name="Igarashi Y."/>
        </authorList>
    </citation>
    <scope>NUCLEOTIDE SEQUENCE [LARGE SCALE GENOMIC DNA]</scope>
    <source>
        <strain evidence="3 4">NBRC 110027</strain>
    </source>
</reference>
<dbReference type="InterPro" id="IPR024976">
    <property type="entry name" value="DUF3885"/>
</dbReference>
<dbReference type="AlphaFoldDB" id="A0A0P4R1S0"/>
<dbReference type="EMBL" id="BBNO01000001">
    <property type="protein sequence ID" value="GAO06050.1"/>
    <property type="molecule type" value="Genomic_DNA"/>
</dbReference>
<name>A0A0P4R1S0_9ACTN</name>
<keyword evidence="4" id="KW-1185">Reference proteome</keyword>
<dbReference type="Proteomes" id="UP000048965">
    <property type="component" value="Unassembled WGS sequence"/>
</dbReference>
<feature type="region of interest" description="Disordered" evidence="1">
    <location>
        <begin position="20"/>
        <end position="44"/>
    </location>
</feature>
<evidence type="ECO:0000259" key="2">
    <source>
        <dbReference type="Pfam" id="PF13021"/>
    </source>
</evidence>
<comment type="caution">
    <text evidence="3">The sequence shown here is derived from an EMBL/GenBank/DDBJ whole genome shotgun (WGS) entry which is preliminary data.</text>
</comment>
<gene>
    <name evidence="3" type="ORF">TPA0598_01_04210</name>
</gene>
<protein>
    <recommendedName>
        <fullName evidence="2">DUF3885 domain-containing protein</fullName>
    </recommendedName>
</protein>
<feature type="domain" description="DUF3885" evidence="2">
    <location>
        <begin position="100"/>
        <end position="221"/>
    </location>
</feature>
<reference evidence="4" key="1">
    <citation type="submission" date="2014-09" db="EMBL/GenBank/DDBJ databases">
        <title>Whole genome shotgun sequence of Streptomyces sp. NBRC 110027.</title>
        <authorList>
            <person name="Komaki H."/>
            <person name="Ichikawa N."/>
            <person name="Katano-Makiyama Y."/>
            <person name="Hosoyama A."/>
            <person name="Hashimoto M."/>
            <person name="Uohara A."/>
            <person name="Kitahashi Y."/>
            <person name="Ohji S."/>
            <person name="Kimura A."/>
            <person name="Yamazoe A."/>
            <person name="Igarashi Y."/>
            <person name="Fujita N."/>
        </authorList>
    </citation>
    <scope>NUCLEOTIDE SEQUENCE [LARGE SCALE GENOMIC DNA]</scope>
    <source>
        <strain evidence="4">NBRC 110027</strain>
    </source>
</reference>
<organism evidence="3 4">
    <name type="scientific">Streptomyces lydicamycinicus</name>
    <dbReference type="NCBI Taxonomy" id="1546107"/>
    <lineage>
        <taxon>Bacteria</taxon>
        <taxon>Bacillati</taxon>
        <taxon>Actinomycetota</taxon>
        <taxon>Actinomycetes</taxon>
        <taxon>Kitasatosporales</taxon>
        <taxon>Streptomycetaceae</taxon>
        <taxon>Streptomyces</taxon>
    </lineage>
</organism>
<evidence type="ECO:0000256" key="1">
    <source>
        <dbReference type="SAM" id="MobiDB-lite"/>
    </source>
</evidence>
<accession>A0A0P4R1S0</accession>